<dbReference type="EMBL" id="JBIRYO010000013">
    <property type="protein sequence ID" value="MFI2475843.1"/>
    <property type="molecule type" value="Genomic_DNA"/>
</dbReference>
<keyword evidence="3" id="KW-1185">Reference proteome</keyword>
<protein>
    <submittedName>
        <fullName evidence="2">Uncharacterized protein</fullName>
    </submittedName>
</protein>
<feature type="compositionally biased region" description="Pro residues" evidence="1">
    <location>
        <begin position="12"/>
        <end position="92"/>
    </location>
</feature>
<dbReference type="Proteomes" id="UP001611415">
    <property type="component" value="Unassembled WGS sequence"/>
</dbReference>
<name>A0ABW7X486_9NOCA</name>
<sequence>MTTPPWGSQMPGHPPGPPHGVPGYPPQPHSGPPAPSPGGYPVPPQGHPAAPPYGHPVAQPPGYPAPPQAAAPPGYPPHAAPPPGYQPAPPNLELPGSTPAVKAYLAAVTHHMTLGRMQIAQHMVGPLMSMVGVTAVIATALNPIDLVLCVATLEEISPAAVDDFPRQVDGFAKKQRRRSVFGVKGGAMGVAALVSERVHPAAVQALRNRPMSFGSVVTPAVVDLGNRQLHIASNTPAIGLAMWHGVRSQARSYLPEPRLVLG</sequence>
<evidence type="ECO:0000256" key="1">
    <source>
        <dbReference type="SAM" id="MobiDB-lite"/>
    </source>
</evidence>
<accession>A0ABW7X486</accession>
<organism evidence="2 3">
    <name type="scientific">Nocardia xishanensis</name>
    <dbReference type="NCBI Taxonomy" id="238964"/>
    <lineage>
        <taxon>Bacteria</taxon>
        <taxon>Bacillati</taxon>
        <taxon>Actinomycetota</taxon>
        <taxon>Actinomycetes</taxon>
        <taxon>Mycobacteriales</taxon>
        <taxon>Nocardiaceae</taxon>
        <taxon>Nocardia</taxon>
    </lineage>
</organism>
<evidence type="ECO:0000313" key="3">
    <source>
        <dbReference type="Proteomes" id="UP001611415"/>
    </source>
</evidence>
<feature type="region of interest" description="Disordered" evidence="1">
    <location>
        <begin position="1"/>
        <end position="94"/>
    </location>
</feature>
<comment type="caution">
    <text evidence="2">The sequence shown here is derived from an EMBL/GenBank/DDBJ whole genome shotgun (WGS) entry which is preliminary data.</text>
</comment>
<evidence type="ECO:0000313" key="2">
    <source>
        <dbReference type="EMBL" id="MFI2475843.1"/>
    </source>
</evidence>
<gene>
    <name evidence="2" type="ORF">ACH49W_20920</name>
</gene>
<dbReference type="RefSeq" id="WP_357407621.1">
    <property type="nucleotide sequence ID" value="NZ_JBEYCD010000010.1"/>
</dbReference>
<reference evidence="2 3" key="1">
    <citation type="submission" date="2024-10" db="EMBL/GenBank/DDBJ databases">
        <title>The Natural Products Discovery Center: Release of the First 8490 Sequenced Strains for Exploring Actinobacteria Biosynthetic Diversity.</title>
        <authorList>
            <person name="Kalkreuter E."/>
            <person name="Kautsar S.A."/>
            <person name="Yang D."/>
            <person name="Bader C.D."/>
            <person name="Teijaro C.N."/>
            <person name="Fluegel L."/>
            <person name="Davis C.M."/>
            <person name="Simpson J.R."/>
            <person name="Lauterbach L."/>
            <person name="Steele A.D."/>
            <person name="Gui C."/>
            <person name="Meng S."/>
            <person name="Li G."/>
            <person name="Viehrig K."/>
            <person name="Ye F."/>
            <person name="Su P."/>
            <person name="Kiefer A.F."/>
            <person name="Nichols A."/>
            <person name="Cepeda A.J."/>
            <person name="Yan W."/>
            <person name="Fan B."/>
            <person name="Jiang Y."/>
            <person name="Adhikari A."/>
            <person name="Zheng C.-J."/>
            <person name="Schuster L."/>
            <person name="Cowan T.M."/>
            <person name="Smanski M.J."/>
            <person name="Chevrette M.G."/>
            <person name="De Carvalho L.P.S."/>
            <person name="Shen B."/>
        </authorList>
    </citation>
    <scope>NUCLEOTIDE SEQUENCE [LARGE SCALE GENOMIC DNA]</scope>
    <source>
        <strain evidence="2 3">NPDC019275</strain>
    </source>
</reference>
<proteinExistence type="predicted"/>